<reference evidence="2" key="1">
    <citation type="submission" date="2020-12" db="EMBL/GenBank/DDBJ databases">
        <title>Sanguibacter suaedae sp. nov., isolated from Suaeda aralocaspica.</title>
        <authorList>
            <person name="Ma Q."/>
        </authorList>
    </citation>
    <scope>NUCLEOTIDE SEQUENCE</scope>
    <source>
        <strain evidence="2">YZGR15</strain>
    </source>
</reference>
<comment type="caution">
    <text evidence="2">The sequence shown here is derived from an EMBL/GenBank/DDBJ whole genome shotgun (WGS) entry which is preliminary data.</text>
</comment>
<dbReference type="Proteomes" id="UP000602087">
    <property type="component" value="Unassembled WGS sequence"/>
</dbReference>
<keyword evidence="1" id="KW-0812">Transmembrane</keyword>
<keyword evidence="3" id="KW-1185">Reference proteome</keyword>
<accession>A0A934I7V2</accession>
<dbReference type="EMBL" id="JAEINH010000001">
    <property type="protein sequence ID" value="MBI9113602.1"/>
    <property type="molecule type" value="Genomic_DNA"/>
</dbReference>
<gene>
    <name evidence="2" type="ORF">JAV76_01080</name>
</gene>
<dbReference type="RefSeq" id="WP_198732163.1">
    <property type="nucleotide sequence ID" value="NZ_JAEINH010000001.1"/>
</dbReference>
<dbReference type="AlphaFoldDB" id="A0A934I7V2"/>
<name>A0A934I7V2_9MICO</name>
<sequence length="54" mass="5941">MRHVFAYAMLALFALGLFVMGISANFPGYEAYVFVSGILLSTLAFLIPIQLVKD</sequence>
<evidence type="ECO:0000256" key="1">
    <source>
        <dbReference type="SAM" id="Phobius"/>
    </source>
</evidence>
<feature type="transmembrane region" description="Helical" evidence="1">
    <location>
        <begin position="31"/>
        <end position="52"/>
    </location>
</feature>
<organism evidence="2 3">
    <name type="scientific">Sanguibacter suaedae</name>
    <dbReference type="NCBI Taxonomy" id="2795737"/>
    <lineage>
        <taxon>Bacteria</taxon>
        <taxon>Bacillati</taxon>
        <taxon>Actinomycetota</taxon>
        <taxon>Actinomycetes</taxon>
        <taxon>Micrococcales</taxon>
        <taxon>Sanguibacteraceae</taxon>
        <taxon>Sanguibacter</taxon>
    </lineage>
</organism>
<keyword evidence="1" id="KW-0472">Membrane</keyword>
<proteinExistence type="predicted"/>
<evidence type="ECO:0000313" key="3">
    <source>
        <dbReference type="Proteomes" id="UP000602087"/>
    </source>
</evidence>
<protein>
    <submittedName>
        <fullName evidence="2">Uncharacterized protein</fullName>
    </submittedName>
</protein>
<evidence type="ECO:0000313" key="2">
    <source>
        <dbReference type="EMBL" id="MBI9113602.1"/>
    </source>
</evidence>
<keyword evidence="1" id="KW-1133">Transmembrane helix</keyword>